<reference evidence="1" key="1">
    <citation type="submission" date="2021-02" db="EMBL/GenBank/DDBJ databases">
        <title>Comparative genomics reveals that relaxation of natural selection precedes convergent phenotypic evolution of cavefish.</title>
        <authorList>
            <person name="Peng Z."/>
        </authorList>
    </citation>
    <scope>NUCLEOTIDE SEQUENCE</scope>
    <source>
        <tissue evidence="1">Muscle</tissue>
    </source>
</reference>
<dbReference type="EMBL" id="JAFHDT010000015">
    <property type="protein sequence ID" value="KAI7800296.1"/>
    <property type="molecule type" value="Genomic_DNA"/>
</dbReference>
<dbReference type="AlphaFoldDB" id="A0A9W7WI06"/>
<sequence>MTSMDKISLPANGQYGPFKFSNMCVVDSSLMASYCCYLKTDQVRSLFGSHKILRAVMVFMGAKMYNEAKACWLFAQMDLYESSKIIITKANNTDTQQFEVNAWSEPTDHLNIFNELVLVKYHFDEDRNSPSACIFQVLSNILSTFEHLGDVRALGMNEHKPTLILVDINRRKDTTPPLIISDCYSRIYELQFLVMTRKSFHNHVIVGLLLSEWALYDDLKTDYDDFNPKSADFKEDFIILLAGYVNIPQDEPHDGMSFIVMVLYVYCVSFSHMTFSFNSAIWHC</sequence>
<gene>
    <name evidence="1" type="ORF">IRJ41_025822</name>
</gene>
<evidence type="ECO:0000313" key="2">
    <source>
        <dbReference type="Proteomes" id="UP001059041"/>
    </source>
</evidence>
<evidence type="ECO:0000313" key="1">
    <source>
        <dbReference type="EMBL" id="KAI7800296.1"/>
    </source>
</evidence>
<organism evidence="1 2">
    <name type="scientific">Triplophysa rosa</name>
    <name type="common">Cave loach</name>
    <dbReference type="NCBI Taxonomy" id="992332"/>
    <lineage>
        <taxon>Eukaryota</taxon>
        <taxon>Metazoa</taxon>
        <taxon>Chordata</taxon>
        <taxon>Craniata</taxon>
        <taxon>Vertebrata</taxon>
        <taxon>Euteleostomi</taxon>
        <taxon>Actinopterygii</taxon>
        <taxon>Neopterygii</taxon>
        <taxon>Teleostei</taxon>
        <taxon>Ostariophysi</taxon>
        <taxon>Cypriniformes</taxon>
        <taxon>Nemacheilidae</taxon>
        <taxon>Triplophysa</taxon>
    </lineage>
</organism>
<accession>A0A9W7WI06</accession>
<comment type="caution">
    <text evidence="1">The sequence shown here is derived from an EMBL/GenBank/DDBJ whole genome shotgun (WGS) entry which is preliminary data.</text>
</comment>
<protein>
    <submittedName>
        <fullName evidence="1">Uncharacterized protein</fullName>
    </submittedName>
</protein>
<proteinExistence type="predicted"/>
<dbReference type="Proteomes" id="UP001059041">
    <property type="component" value="Linkage Group LG15"/>
</dbReference>
<keyword evidence="2" id="KW-1185">Reference proteome</keyword>
<name>A0A9W7WI06_TRIRA</name>